<keyword evidence="1" id="KW-0812">Transmembrane</keyword>
<keyword evidence="3" id="KW-1185">Reference proteome</keyword>
<dbReference type="AlphaFoldDB" id="A0A1M5WF98"/>
<feature type="transmembrane region" description="Helical" evidence="1">
    <location>
        <begin position="165"/>
        <end position="182"/>
    </location>
</feature>
<evidence type="ECO:0000313" key="2">
    <source>
        <dbReference type="EMBL" id="SHH86185.1"/>
    </source>
</evidence>
<keyword evidence="1" id="KW-1133">Transmembrane helix</keyword>
<reference evidence="2 3" key="1">
    <citation type="submission" date="2016-11" db="EMBL/GenBank/DDBJ databases">
        <authorList>
            <person name="Jaros S."/>
            <person name="Januszkiewicz K."/>
            <person name="Wedrychowicz H."/>
        </authorList>
    </citation>
    <scope>NUCLEOTIDE SEQUENCE [LARGE SCALE GENOMIC DNA]</scope>
    <source>
        <strain evidence="2 3">DSM 10068</strain>
    </source>
</reference>
<evidence type="ECO:0008006" key="4">
    <source>
        <dbReference type="Google" id="ProtNLM"/>
    </source>
</evidence>
<dbReference type="Proteomes" id="UP000183995">
    <property type="component" value="Unassembled WGS sequence"/>
</dbReference>
<sequence>MADIMANFKLNFTLIPAWVLSDILVYIGAALLIFYIIKKEERPVTVLMEFICFVFFYAAVYENFATLVHFYGYGRSLIMVFNVPLSVPVIEFMILYSGLKLLDTMRVPAWTKPILAGFFAIIADFSMDPVSVKMIFETLEGTIGRWTWYPHPGEPVIYGEPVLNFSGWMYITGYAAAFFMLGRQWHKKSNYSPAVGCAYPFAAVIASLLVLISPITRFLMMLDPIMAPYSNGQWIMLIVALAVPVLLLAFVWRGRMTGALSVKADFPVFLTMLGYPVINIISCVIGGYWQVLWLVALAGAAMWTLVGGIYALGRGHVMPAIH</sequence>
<evidence type="ECO:0000256" key="1">
    <source>
        <dbReference type="SAM" id="Phobius"/>
    </source>
</evidence>
<feature type="transmembrane region" description="Helical" evidence="1">
    <location>
        <begin position="15"/>
        <end position="37"/>
    </location>
</feature>
<protein>
    <recommendedName>
        <fullName evidence="4">Carotenoid biosynthesis protein</fullName>
    </recommendedName>
</protein>
<proteinExistence type="predicted"/>
<feature type="transmembrane region" description="Helical" evidence="1">
    <location>
        <begin position="73"/>
        <end position="97"/>
    </location>
</feature>
<dbReference type="RefSeq" id="WP_143162283.1">
    <property type="nucleotide sequence ID" value="NZ_FQXV01000003.1"/>
</dbReference>
<accession>A0A1M5WF98</accession>
<dbReference type="OrthoDB" id="2535174at2"/>
<keyword evidence="1" id="KW-0472">Membrane</keyword>
<feature type="transmembrane region" description="Helical" evidence="1">
    <location>
        <begin position="264"/>
        <end position="287"/>
    </location>
</feature>
<feature type="transmembrane region" description="Helical" evidence="1">
    <location>
        <begin position="293"/>
        <end position="313"/>
    </location>
</feature>
<evidence type="ECO:0000313" key="3">
    <source>
        <dbReference type="Proteomes" id="UP000183995"/>
    </source>
</evidence>
<feature type="transmembrane region" description="Helical" evidence="1">
    <location>
        <begin position="194"/>
        <end position="214"/>
    </location>
</feature>
<name>A0A1M5WF98_9FIRM</name>
<gene>
    <name evidence="2" type="ORF">SAMN02745823_01240</name>
</gene>
<organism evidence="2 3">
    <name type="scientific">Sporobacter termitidis DSM 10068</name>
    <dbReference type="NCBI Taxonomy" id="1123282"/>
    <lineage>
        <taxon>Bacteria</taxon>
        <taxon>Bacillati</taxon>
        <taxon>Bacillota</taxon>
        <taxon>Clostridia</taxon>
        <taxon>Eubacteriales</taxon>
        <taxon>Oscillospiraceae</taxon>
        <taxon>Sporobacter</taxon>
    </lineage>
</organism>
<feature type="transmembrane region" description="Helical" evidence="1">
    <location>
        <begin position="234"/>
        <end position="252"/>
    </location>
</feature>
<feature type="transmembrane region" description="Helical" evidence="1">
    <location>
        <begin position="44"/>
        <end position="61"/>
    </location>
</feature>
<feature type="transmembrane region" description="Helical" evidence="1">
    <location>
        <begin position="109"/>
        <end position="127"/>
    </location>
</feature>
<dbReference type="EMBL" id="FQXV01000003">
    <property type="protein sequence ID" value="SHH86185.1"/>
    <property type="molecule type" value="Genomic_DNA"/>
</dbReference>